<feature type="region of interest" description="Disordered" evidence="1">
    <location>
        <begin position="1"/>
        <end position="23"/>
    </location>
</feature>
<evidence type="ECO:0000313" key="2">
    <source>
        <dbReference type="EMBL" id="KAK8997638.1"/>
    </source>
</evidence>
<evidence type="ECO:0000313" key="3">
    <source>
        <dbReference type="Proteomes" id="UP001396334"/>
    </source>
</evidence>
<proteinExistence type="predicted"/>
<gene>
    <name evidence="2" type="ORF">V6N11_012187</name>
</gene>
<feature type="region of interest" description="Disordered" evidence="1">
    <location>
        <begin position="66"/>
        <end position="101"/>
    </location>
</feature>
<name>A0ABR2QAE0_9ROSI</name>
<feature type="compositionally biased region" description="Polar residues" evidence="1">
    <location>
        <begin position="87"/>
        <end position="101"/>
    </location>
</feature>
<keyword evidence="3" id="KW-1185">Reference proteome</keyword>
<protein>
    <submittedName>
        <fullName evidence="2">Uncharacterized protein</fullName>
    </submittedName>
</protein>
<dbReference type="Proteomes" id="UP001396334">
    <property type="component" value="Unassembled WGS sequence"/>
</dbReference>
<dbReference type="EMBL" id="JBBPBN010000042">
    <property type="protein sequence ID" value="KAK8997638.1"/>
    <property type="molecule type" value="Genomic_DNA"/>
</dbReference>
<sequence>MKATVAPRVAPIESISSKPHRQLKQITSPKLQNHYWTPCPKILLYPDQEILQLLRRASMRRREMKAAATAAKRRKQNPVLKAEAQVSEATPVSVNENSQGL</sequence>
<organism evidence="2 3">
    <name type="scientific">Hibiscus sabdariffa</name>
    <name type="common">roselle</name>
    <dbReference type="NCBI Taxonomy" id="183260"/>
    <lineage>
        <taxon>Eukaryota</taxon>
        <taxon>Viridiplantae</taxon>
        <taxon>Streptophyta</taxon>
        <taxon>Embryophyta</taxon>
        <taxon>Tracheophyta</taxon>
        <taxon>Spermatophyta</taxon>
        <taxon>Magnoliopsida</taxon>
        <taxon>eudicotyledons</taxon>
        <taxon>Gunneridae</taxon>
        <taxon>Pentapetalae</taxon>
        <taxon>rosids</taxon>
        <taxon>malvids</taxon>
        <taxon>Malvales</taxon>
        <taxon>Malvaceae</taxon>
        <taxon>Malvoideae</taxon>
        <taxon>Hibiscus</taxon>
    </lineage>
</organism>
<evidence type="ECO:0000256" key="1">
    <source>
        <dbReference type="SAM" id="MobiDB-lite"/>
    </source>
</evidence>
<comment type="caution">
    <text evidence="2">The sequence shown here is derived from an EMBL/GenBank/DDBJ whole genome shotgun (WGS) entry which is preliminary data.</text>
</comment>
<reference evidence="2 3" key="1">
    <citation type="journal article" date="2024" name="G3 (Bethesda)">
        <title>Genome assembly of Hibiscus sabdariffa L. provides insights into metabolisms of medicinal natural products.</title>
        <authorList>
            <person name="Kim T."/>
        </authorList>
    </citation>
    <scope>NUCLEOTIDE SEQUENCE [LARGE SCALE GENOMIC DNA]</scope>
    <source>
        <strain evidence="2">TK-2024</strain>
        <tissue evidence="2">Old leaves</tissue>
    </source>
</reference>
<accession>A0ABR2QAE0</accession>